<dbReference type="AlphaFoldDB" id="A0A5C1Q568"/>
<dbReference type="KEGG" id="snn:EWH46_15185"/>
<dbReference type="PROSITE" id="PS51352">
    <property type="entry name" value="THIOREDOXIN_2"/>
    <property type="match status" value="1"/>
</dbReference>
<dbReference type="Gene3D" id="3.40.30.10">
    <property type="entry name" value="Glutaredoxin"/>
    <property type="match status" value="1"/>
</dbReference>
<accession>A0A5C1Q568</accession>
<dbReference type="Proteomes" id="UP000323522">
    <property type="component" value="Chromosome"/>
</dbReference>
<reference evidence="1 2" key="1">
    <citation type="submission" date="2019-02" db="EMBL/GenBank/DDBJ databases">
        <title>Complete Genome Sequence and Methylome Analysis of Sphaerotilus natans subsp. sulfidivorans D-507.</title>
        <authorList>
            <person name="Fomenkov A."/>
            <person name="Gridneva E."/>
            <person name="Smolyakov D."/>
            <person name="Dubinina G."/>
            <person name="Vincze T."/>
            <person name="Grabovich M."/>
            <person name="Roberts R.J."/>
        </authorList>
    </citation>
    <scope>NUCLEOTIDE SEQUENCE [LARGE SCALE GENOMIC DNA]</scope>
    <source>
        <strain evidence="1 2">D-507</strain>
    </source>
</reference>
<dbReference type="InterPro" id="IPR036249">
    <property type="entry name" value="Thioredoxin-like_sf"/>
</dbReference>
<dbReference type="CDD" id="cd02947">
    <property type="entry name" value="TRX_family"/>
    <property type="match status" value="1"/>
</dbReference>
<sequence length="138" mass="13980">MTPAEPIPASSATAAISVVCLCAGWCTTCQAYGTTFAQLARDWPQVRFAWIDIEEHSDALGDAALDIENFPTVMVLRGARPLFFGTILPHAGTLARLVQSAVEGGATQAVDADGQALAAPVAALLAQGVGGVGTGAAA</sequence>
<organism evidence="1 2">
    <name type="scientific">Sphaerotilus sulfidivorans</name>
    <dbReference type="NCBI Taxonomy" id="639200"/>
    <lineage>
        <taxon>Bacteria</taxon>
        <taxon>Pseudomonadati</taxon>
        <taxon>Pseudomonadota</taxon>
        <taxon>Betaproteobacteria</taxon>
        <taxon>Burkholderiales</taxon>
        <taxon>Sphaerotilaceae</taxon>
        <taxon>Sphaerotilus</taxon>
    </lineage>
</organism>
<evidence type="ECO:0000313" key="1">
    <source>
        <dbReference type="EMBL" id="QEN02731.1"/>
    </source>
</evidence>
<gene>
    <name evidence="1" type="ORF">EWH46_15185</name>
</gene>
<dbReference type="InterPro" id="IPR013766">
    <property type="entry name" value="Thioredoxin_domain"/>
</dbReference>
<dbReference type="Pfam" id="PF00085">
    <property type="entry name" value="Thioredoxin"/>
    <property type="match status" value="1"/>
</dbReference>
<evidence type="ECO:0000313" key="2">
    <source>
        <dbReference type="Proteomes" id="UP000323522"/>
    </source>
</evidence>
<protein>
    <submittedName>
        <fullName evidence="1">Thioredoxin</fullName>
    </submittedName>
</protein>
<name>A0A5C1Q568_9BURK</name>
<dbReference type="EMBL" id="CP035708">
    <property type="protein sequence ID" value="QEN02731.1"/>
    <property type="molecule type" value="Genomic_DNA"/>
</dbReference>
<proteinExistence type="predicted"/>
<dbReference type="OrthoDB" id="8521206at2"/>
<dbReference type="SUPFAM" id="SSF52833">
    <property type="entry name" value="Thioredoxin-like"/>
    <property type="match status" value="1"/>
</dbReference>